<organism evidence="1 2">
    <name type="scientific">Trichonephila clavipes</name>
    <name type="common">Golden silk orbweaver</name>
    <name type="synonym">Nephila clavipes</name>
    <dbReference type="NCBI Taxonomy" id="2585209"/>
    <lineage>
        <taxon>Eukaryota</taxon>
        <taxon>Metazoa</taxon>
        <taxon>Ecdysozoa</taxon>
        <taxon>Arthropoda</taxon>
        <taxon>Chelicerata</taxon>
        <taxon>Arachnida</taxon>
        <taxon>Araneae</taxon>
        <taxon>Araneomorphae</taxon>
        <taxon>Entelegynae</taxon>
        <taxon>Araneoidea</taxon>
        <taxon>Nephilidae</taxon>
        <taxon>Trichonephila</taxon>
    </lineage>
</organism>
<keyword evidence="2" id="KW-1185">Reference proteome</keyword>
<proteinExistence type="predicted"/>
<protein>
    <submittedName>
        <fullName evidence="1">Uncharacterized protein</fullName>
    </submittedName>
</protein>
<name>A0A8X6RNI2_TRICX</name>
<evidence type="ECO:0000313" key="1">
    <source>
        <dbReference type="EMBL" id="GFX97435.1"/>
    </source>
</evidence>
<evidence type="ECO:0000313" key="2">
    <source>
        <dbReference type="Proteomes" id="UP000887159"/>
    </source>
</evidence>
<sequence length="160" mass="18408">MRSKVIGYFQHSIHLDASLIHRIWQTGLKQGKIANLRDADMDKTMSELVNRRIRRQATAASQFPSDVLLQHVQDTFDLPIPMKWHRVVFSRKFFAFIGPMIVVFERGADVMTDPILPYMRKAEPHANAASLFGVLSHTIARYLVRIQSAVTSQWYVDDVL</sequence>
<dbReference type="Proteomes" id="UP000887159">
    <property type="component" value="Unassembled WGS sequence"/>
</dbReference>
<accession>A0A8X6RNI2</accession>
<dbReference type="EMBL" id="BMAU01021198">
    <property type="protein sequence ID" value="GFX97435.1"/>
    <property type="molecule type" value="Genomic_DNA"/>
</dbReference>
<reference evidence="1" key="1">
    <citation type="submission" date="2020-08" db="EMBL/GenBank/DDBJ databases">
        <title>Multicomponent nature underlies the extraordinary mechanical properties of spider dragline silk.</title>
        <authorList>
            <person name="Kono N."/>
            <person name="Nakamura H."/>
            <person name="Mori M."/>
            <person name="Yoshida Y."/>
            <person name="Ohtoshi R."/>
            <person name="Malay A.D."/>
            <person name="Moran D.A.P."/>
            <person name="Tomita M."/>
            <person name="Numata K."/>
            <person name="Arakawa K."/>
        </authorList>
    </citation>
    <scope>NUCLEOTIDE SEQUENCE</scope>
</reference>
<dbReference type="AlphaFoldDB" id="A0A8X6RNI2"/>
<gene>
    <name evidence="1" type="ORF">TNCV_2839951</name>
</gene>
<comment type="caution">
    <text evidence="1">The sequence shown here is derived from an EMBL/GenBank/DDBJ whole genome shotgun (WGS) entry which is preliminary data.</text>
</comment>